<organism evidence="1">
    <name type="scientific">marine sediment metagenome</name>
    <dbReference type="NCBI Taxonomy" id="412755"/>
    <lineage>
        <taxon>unclassified sequences</taxon>
        <taxon>metagenomes</taxon>
        <taxon>ecological metagenomes</taxon>
    </lineage>
</organism>
<comment type="caution">
    <text evidence="1">The sequence shown here is derived from an EMBL/GenBank/DDBJ whole genome shotgun (WGS) entry which is preliminary data.</text>
</comment>
<evidence type="ECO:0000313" key="1">
    <source>
        <dbReference type="EMBL" id="GAG20899.1"/>
    </source>
</evidence>
<name>X0VR59_9ZZZZ</name>
<accession>X0VR59</accession>
<dbReference type="AlphaFoldDB" id="X0VR59"/>
<gene>
    <name evidence="1" type="ORF">S01H1_53031</name>
</gene>
<sequence length="117" mass="13218">MNMKNPRKTLSIIGLLFLVQILFQSTIPIAKADTSIPVSYYQDLSINGTYVYNVTQFGNEVGWYNFTGGSEGNWKTNEGGQIVVNFTGFYDKDPNDWGNIFGDPIPWLDIEILENNL</sequence>
<reference evidence="1" key="1">
    <citation type="journal article" date="2014" name="Front. Microbiol.">
        <title>High frequency of phylogenetically diverse reductive dehalogenase-homologous genes in deep subseafloor sedimentary metagenomes.</title>
        <authorList>
            <person name="Kawai M."/>
            <person name="Futagami T."/>
            <person name="Toyoda A."/>
            <person name="Takaki Y."/>
            <person name="Nishi S."/>
            <person name="Hori S."/>
            <person name="Arai W."/>
            <person name="Tsubouchi T."/>
            <person name="Morono Y."/>
            <person name="Uchiyama I."/>
            <person name="Ito T."/>
            <person name="Fujiyama A."/>
            <person name="Inagaki F."/>
            <person name="Takami H."/>
        </authorList>
    </citation>
    <scope>NUCLEOTIDE SEQUENCE</scope>
    <source>
        <strain evidence="1">Expedition CK06-06</strain>
    </source>
</reference>
<dbReference type="EMBL" id="BARS01034319">
    <property type="protein sequence ID" value="GAG20899.1"/>
    <property type="molecule type" value="Genomic_DNA"/>
</dbReference>
<proteinExistence type="predicted"/>
<feature type="non-terminal residue" evidence="1">
    <location>
        <position position="117"/>
    </location>
</feature>
<protein>
    <submittedName>
        <fullName evidence="1">Uncharacterized protein</fullName>
    </submittedName>
</protein>